<accession>A0A926FM03</accession>
<dbReference type="EMBL" id="JACLAN010000018">
    <property type="protein sequence ID" value="MBC8674458.1"/>
    <property type="molecule type" value="Genomic_DNA"/>
</dbReference>
<proteinExistence type="predicted"/>
<dbReference type="AlphaFoldDB" id="A0A926FM03"/>
<gene>
    <name evidence="1" type="ORF">H2136_22925</name>
</gene>
<evidence type="ECO:0000313" key="1">
    <source>
        <dbReference type="EMBL" id="MBC8674458.1"/>
    </source>
</evidence>
<sequence length="186" mass="20826">MAPWRDHLCEGRNDFLLSCMGTSKFLSLSWEFAASYCGIAAYHLHRPTARCRPCPAFWRRPKQHRFASTSAQQPAQIGYRGLTRSSLRRCTSNARSDVPPGVAFGDPIRLYPTSPPRPPWARCALCDIKVMVTNRYPRHKLADDNVLVRLTAQPVDAKADGAGDSEVALGWVTSGLMENFDLFKET</sequence>
<protein>
    <submittedName>
        <fullName evidence="1">Uncharacterized protein</fullName>
    </submittedName>
</protein>
<comment type="caution">
    <text evidence="1">The sequence shown here is derived from an EMBL/GenBank/DDBJ whole genome shotgun (WGS) entry which is preliminary data.</text>
</comment>
<reference evidence="1" key="1">
    <citation type="submission" date="2020-07" db="EMBL/GenBank/DDBJ databases">
        <title>Carbapenem Resistant Aeromonas hydrophila Carrying blacphA7 Isolated from Two Solid Organ Transplant Patients.</title>
        <authorList>
            <person name="Hilt E."/>
            <person name="Fitzwater S.P."/>
            <person name="Ward K."/>
            <person name="De St Maurice A."/>
            <person name="Chandrasekaran S."/>
            <person name="Garner O.B."/>
            <person name="Yang S."/>
        </authorList>
    </citation>
    <scope>NUCLEOTIDE SEQUENCE</scope>
    <source>
        <strain evidence="1">B-1</strain>
    </source>
</reference>
<organism evidence="1">
    <name type="scientific">Aeromonas hydrophila</name>
    <dbReference type="NCBI Taxonomy" id="644"/>
    <lineage>
        <taxon>Bacteria</taxon>
        <taxon>Pseudomonadati</taxon>
        <taxon>Pseudomonadota</taxon>
        <taxon>Gammaproteobacteria</taxon>
        <taxon>Aeromonadales</taxon>
        <taxon>Aeromonadaceae</taxon>
        <taxon>Aeromonas</taxon>
    </lineage>
</organism>
<name>A0A926FM03_AERHY</name>